<dbReference type="PANTHER" id="PTHR30349:SF41">
    <property type="entry name" value="INTEGRASE_RECOMBINASE PROTEIN MJ0367-RELATED"/>
    <property type="match status" value="1"/>
</dbReference>
<dbReference type="InterPro" id="IPR002104">
    <property type="entry name" value="Integrase_catalytic"/>
</dbReference>
<evidence type="ECO:0000256" key="1">
    <source>
        <dbReference type="ARBA" id="ARBA00023125"/>
    </source>
</evidence>
<dbReference type="Gene3D" id="1.10.443.10">
    <property type="entry name" value="Intergrase catalytic core"/>
    <property type="match status" value="1"/>
</dbReference>
<dbReference type="AlphaFoldDB" id="A0AAN7VP25"/>
<evidence type="ECO:0000259" key="3">
    <source>
        <dbReference type="PROSITE" id="PS51898"/>
    </source>
</evidence>
<dbReference type="CDD" id="cd00397">
    <property type="entry name" value="DNA_BRE_C"/>
    <property type="match status" value="1"/>
</dbReference>
<protein>
    <recommendedName>
        <fullName evidence="3">Tyr recombinase domain-containing protein</fullName>
    </recommendedName>
</protein>
<dbReference type="PANTHER" id="PTHR30349">
    <property type="entry name" value="PHAGE INTEGRASE-RELATED"/>
    <property type="match status" value="1"/>
</dbReference>
<sequence>MYSDDENLYNCTPPEVREDAEAAVGSLLPVKSAARYEKAYDAFLEWCKTKKIKNYTENCLLAYFKDISEHKKSIWSIYSMVKSCLSIKHNLDISKTTEHHNPKKSRILDEQQILKFISDAPDTTCLLMKVVLIIGISGACRREELCKMLTHHLIPKDEIIIISVPETKTGVKREFVIVKAEWVKIIKNFLQIRLLVKTNTERLFLTFRGGICINSPVGLNTIGKIPSEIAKYLNLPNPHEFTGHCFRRSSATLLANKGADFLAVKRHGGWRSSVVAEGYVEESMRNKIQVAQTLSSEPGTSSSYQVSNELSNENSVGVSGVNISTGSNCTITVNVYNNN</sequence>
<proteinExistence type="predicted"/>
<dbReference type="Proteomes" id="UP001329430">
    <property type="component" value="Chromosome 2"/>
</dbReference>
<evidence type="ECO:0000313" key="4">
    <source>
        <dbReference type="EMBL" id="KAK5648384.1"/>
    </source>
</evidence>
<gene>
    <name evidence="4" type="ORF">RI129_003276</name>
</gene>
<name>A0AAN7VP25_9COLE</name>
<comment type="caution">
    <text evidence="4">The sequence shown here is derived from an EMBL/GenBank/DDBJ whole genome shotgun (WGS) entry which is preliminary data.</text>
</comment>
<feature type="domain" description="Tyr recombinase" evidence="3">
    <location>
        <begin position="103"/>
        <end position="292"/>
    </location>
</feature>
<organism evidence="4 5">
    <name type="scientific">Pyrocoelia pectoralis</name>
    <dbReference type="NCBI Taxonomy" id="417401"/>
    <lineage>
        <taxon>Eukaryota</taxon>
        <taxon>Metazoa</taxon>
        <taxon>Ecdysozoa</taxon>
        <taxon>Arthropoda</taxon>
        <taxon>Hexapoda</taxon>
        <taxon>Insecta</taxon>
        <taxon>Pterygota</taxon>
        <taxon>Neoptera</taxon>
        <taxon>Endopterygota</taxon>
        <taxon>Coleoptera</taxon>
        <taxon>Polyphaga</taxon>
        <taxon>Elateriformia</taxon>
        <taxon>Elateroidea</taxon>
        <taxon>Lampyridae</taxon>
        <taxon>Lampyrinae</taxon>
        <taxon>Pyrocoelia</taxon>
    </lineage>
</organism>
<reference evidence="4 5" key="1">
    <citation type="journal article" date="2024" name="Insects">
        <title>An Improved Chromosome-Level Genome Assembly of the Firefly Pyrocoelia pectoralis.</title>
        <authorList>
            <person name="Fu X."/>
            <person name="Meyer-Rochow V.B."/>
            <person name="Ballantyne L."/>
            <person name="Zhu X."/>
        </authorList>
    </citation>
    <scope>NUCLEOTIDE SEQUENCE [LARGE SCALE GENOMIC DNA]</scope>
    <source>
        <strain evidence="4">XCY_ONT2</strain>
    </source>
</reference>
<dbReference type="Pfam" id="PF00589">
    <property type="entry name" value="Phage_integrase"/>
    <property type="match status" value="1"/>
</dbReference>
<dbReference type="GO" id="GO:0015074">
    <property type="term" value="P:DNA integration"/>
    <property type="evidence" value="ECO:0007669"/>
    <property type="project" value="InterPro"/>
</dbReference>
<keyword evidence="2" id="KW-0233">DNA recombination</keyword>
<dbReference type="EMBL" id="JAVRBK010000002">
    <property type="protein sequence ID" value="KAK5648384.1"/>
    <property type="molecule type" value="Genomic_DNA"/>
</dbReference>
<evidence type="ECO:0000313" key="5">
    <source>
        <dbReference type="Proteomes" id="UP001329430"/>
    </source>
</evidence>
<keyword evidence="5" id="KW-1185">Reference proteome</keyword>
<dbReference type="GO" id="GO:0006310">
    <property type="term" value="P:DNA recombination"/>
    <property type="evidence" value="ECO:0007669"/>
    <property type="project" value="UniProtKB-KW"/>
</dbReference>
<dbReference type="InterPro" id="IPR011010">
    <property type="entry name" value="DNA_brk_join_enz"/>
</dbReference>
<evidence type="ECO:0000256" key="2">
    <source>
        <dbReference type="ARBA" id="ARBA00023172"/>
    </source>
</evidence>
<dbReference type="InterPro" id="IPR050090">
    <property type="entry name" value="Tyrosine_recombinase_XerCD"/>
</dbReference>
<accession>A0AAN7VP25</accession>
<dbReference type="InterPro" id="IPR013762">
    <property type="entry name" value="Integrase-like_cat_sf"/>
</dbReference>
<dbReference type="GO" id="GO:0003677">
    <property type="term" value="F:DNA binding"/>
    <property type="evidence" value="ECO:0007669"/>
    <property type="project" value="UniProtKB-KW"/>
</dbReference>
<dbReference type="SUPFAM" id="SSF56349">
    <property type="entry name" value="DNA breaking-rejoining enzymes"/>
    <property type="match status" value="1"/>
</dbReference>
<dbReference type="PROSITE" id="PS51898">
    <property type="entry name" value="TYR_RECOMBINASE"/>
    <property type="match status" value="1"/>
</dbReference>
<keyword evidence="1" id="KW-0238">DNA-binding</keyword>